<dbReference type="AlphaFoldDB" id="A0A1G8BD08"/>
<proteinExistence type="predicted"/>
<keyword evidence="2" id="KW-1185">Reference proteome</keyword>
<accession>A0A1G8BD08</accession>
<dbReference type="Proteomes" id="UP000199163">
    <property type="component" value="Unassembled WGS sequence"/>
</dbReference>
<protein>
    <submittedName>
        <fullName evidence="1">Uncharacterized protein</fullName>
    </submittedName>
</protein>
<dbReference type="OrthoDB" id="2989520at2"/>
<dbReference type="RefSeq" id="WP_091271822.1">
    <property type="nucleotide sequence ID" value="NZ_FNDK01000004.1"/>
</dbReference>
<evidence type="ECO:0000313" key="2">
    <source>
        <dbReference type="Proteomes" id="UP000199163"/>
    </source>
</evidence>
<sequence length="221" mass="26342">MACEVPDFNEYRKRKQQQMDRELDTLLRTFQQWLVYHTNLREKVRAKHLFSEKTGCSLERIEQQPWHHYFTDWFMFDYITIIGTRLFDMFIKEQMKDLTRAQVQLSGVILTAALEPYTFVQTGENGVKAVSWANNETVYLTTLPSSSISLERMYPYFLTRSVWCGFENRLISPAVPLMMSNEAKEWSQAIKEKEEKHQRLRFMKEHGVMLLSYAEDVSRRD</sequence>
<gene>
    <name evidence="1" type="ORF">SAMN05192534_1047</name>
</gene>
<evidence type="ECO:0000313" key="1">
    <source>
        <dbReference type="EMBL" id="SDH31068.1"/>
    </source>
</evidence>
<organism evidence="1 2">
    <name type="scientific">Alteribacillus persepolensis</name>
    <dbReference type="NCBI Taxonomy" id="568899"/>
    <lineage>
        <taxon>Bacteria</taxon>
        <taxon>Bacillati</taxon>
        <taxon>Bacillota</taxon>
        <taxon>Bacilli</taxon>
        <taxon>Bacillales</taxon>
        <taxon>Bacillaceae</taxon>
        <taxon>Alteribacillus</taxon>
    </lineage>
</organism>
<dbReference type="STRING" id="568899.SAMN05192534_1047"/>
<name>A0A1G8BD08_9BACI</name>
<reference evidence="1 2" key="1">
    <citation type="submission" date="2016-10" db="EMBL/GenBank/DDBJ databases">
        <authorList>
            <person name="de Groot N.N."/>
        </authorList>
    </citation>
    <scope>NUCLEOTIDE SEQUENCE [LARGE SCALE GENOMIC DNA]</scope>
    <source>
        <strain evidence="1 2">DSM 21632</strain>
    </source>
</reference>
<dbReference type="EMBL" id="FNDK01000004">
    <property type="protein sequence ID" value="SDH31068.1"/>
    <property type="molecule type" value="Genomic_DNA"/>
</dbReference>